<evidence type="ECO:0000313" key="5">
    <source>
        <dbReference type="EMBL" id="EYR63506.1"/>
    </source>
</evidence>
<dbReference type="PROSITE" id="PS50949">
    <property type="entry name" value="HTH_GNTR"/>
    <property type="match status" value="1"/>
</dbReference>
<dbReference type="InterPro" id="IPR028978">
    <property type="entry name" value="Chorismate_lyase_/UTRA_dom_sf"/>
</dbReference>
<dbReference type="PANTHER" id="PTHR44846:SF1">
    <property type="entry name" value="MANNOSYL-D-GLYCERATE TRANSPORT_METABOLISM SYSTEM REPRESSOR MNGR-RELATED"/>
    <property type="match status" value="1"/>
</dbReference>
<dbReference type="PRINTS" id="PR00035">
    <property type="entry name" value="HTHGNTR"/>
</dbReference>
<proteinExistence type="predicted"/>
<evidence type="ECO:0000313" key="6">
    <source>
        <dbReference type="Proteomes" id="UP000019753"/>
    </source>
</evidence>
<dbReference type="Pfam" id="PF00392">
    <property type="entry name" value="GntR"/>
    <property type="match status" value="1"/>
</dbReference>
<dbReference type="Gene3D" id="3.40.1410.10">
    <property type="entry name" value="Chorismate lyase-like"/>
    <property type="match status" value="1"/>
</dbReference>
<dbReference type="SMART" id="SM00345">
    <property type="entry name" value="HTH_GNTR"/>
    <property type="match status" value="1"/>
</dbReference>
<evidence type="ECO:0000259" key="4">
    <source>
        <dbReference type="PROSITE" id="PS50949"/>
    </source>
</evidence>
<feature type="domain" description="HTH gntR-type" evidence="4">
    <location>
        <begin position="1"/>
        <end position="63"/>
    </location>
</feature>
<keyword evidence="2" id="KW-0238">DNA-binding</keyword>
<keyword evidence="3" id="KW-0804">Transcription</keyword>
<dbReference type="InterPro" id="IPR011663">
    <property type="entry name" value="UTRA"/>
</dbReference>
<protein>
    <submittedName>
        <fullName evidence="5">GntR family transcriptional regulator</fullName>
    </submittedName>
</protein>
<gene>
    <name evidence="5" type="ORF">N866_20090</name>
</gene>
<dbReference type="PANTHER" id="PTHR44846">
    <property type="entry name" value="MANNOSYL-D-GLYCERATE TRANSPORT/METABOLISM SYSTEM REPRESSOR MNGR-RELATED"/>
    <property type="match status" value="1"/>
</dbReference>
<evidence type="ECO:0000256" key="3">
    <source>
        <dbReference type="ARBA" id="ARBA00023163"/>
    </source>
</evidence>
<dbReference type="GO" id="GO:0003677">
    <property type="term" value="F:DNA binding"/>
    <property type="evidence" value="ECO:0007669"/>
    <property type="project" value="UniProtKB-KW"/>
</dbReference>
<dbReference type="CDD" id="cd07377">
    <property type="entry name" value="WHTH_GntR"/>
    <property type="match status" value="1"/>
</dbReference>
<dbReference type="AlphaFoldDB" id="A0A021VQT1"/>
<dbReference type="InterPro" id="IPR036388">
    <property type="entry name" value="WH-like_DNA-bd_sf"/>
</dbReference>
<dbReference type="SUPFAM" id="SSF64288">
    <property type="entry name" value="Chorismate lyase-like"/>
    <property type="match status" value="1"/>
</dbReference>
<dbReference type="InterPro" id="IPR036390">
    <property type="entry name" value="WH_DNA-bd_sf"/>
</dbReference>
<sequence length="226" mass="24952">MADALRASIEDGSWSPGDALPSEAQLMATYDVSRNTVRHALSVLENANLVRRQQGLGTFVADQGVSHVLGDLRSFTQVMVDLGLEPGIADVSVRPDEAPAKARQFLPGDHLWLARRVRLGSGRPFCLMESWLPDAIGSRLDPERLRERQSLYGVLQEDLGIVLASATETIHAEAADEERAAALEVPVGYPLLTVTRWSSDRRGQPVEFVRSHAPGDRYEYVIKLRQ</sequence>
<name>A0A021VQT1_9CELL</name>
<dbReference type="InterPro" id="IPR050679">
    <property type="entry name" value="Bact_HTH_transcr_reg"/>
</dbReference>
<dbReference type="Gene3D" id="1.10.10.10">
    <property type="entry name" value="Winged helix-like DNA-binding domain superfamily/Winged helix DNA-binding domain"/>
    <property type="match status" value="1"/>
</dbReference>
<dbReference type="Pfam" id="PF07702">
    <property type="entry name" value="UTRA"/>
    <property type="match status" value="1"/>
</dbReference>
<dbReference type="GO" id="GO:0003700">
    <property type="term" value="F:DNA-binding transcription factor activity"/>
    <property type="evidence" value="ECO:0007669"/>
    <property type="project" value="InterPro"/>
</dbReference>
<reference evidence="5 6" key="1">
    <citation type="submission" date="2014-01" db="EMBL/GenBank/DDBJ databases">
        <title>Actinotalea ferrariae CF5-4.</title>
        <authorList>
            <person name="Chen F."/>
            <person name="Li Y."/>
            <person name="Wang G."/>
        </authorList>
    </citation>
    <scope>NUCLEOTIDE SEQUENCE [LARGE SCALE GENOMIC DNA]</scope>
    <source>
        <strain evidence="5 6">CF5-4</strain>
    </source>
</reference>
<keyword evidence="1" id="KW-0805">Transcription regulation</keyword>
<evidence type="ECO:0000256" key="2">
    <source>
        <dbReference type="ARBA" id="ARBA00023125"/>
    </source>
</evidence>
<dbReference type="InterPro" id="IPR000524">
    <property type="entry name" value="Tscrpt_reg_HTH_GntR"/>
</dbReference>
<comment type="caution">
    <text evidence="5">The sequence shown here is derived from an EMBL/GenBank/DDBJ whole genome shotgun (WGS) entry which is preliminary data.</text>
</comment>
<keyword evidence="6" id="KW-1185">Reference proteome</keyword>
<dbReference type="EMBL" id="AXCW01000088">
    <property type="protein sequence ID" value="EYR63506.1"/>
    <property type="molecule type" value="Genomic_DNA"/>
</dbReference>
<dbReference type="SUPFAM" id="SSF46785">
    <property type="entry name" value="Winged helix' DNA-binding domain"/>
    <property type="match status" value="1"/>
</dbReference>
<accession>A0A021VQT1</accession>
<organism evidence="5 6">
    <name type="scientific">Actinotalea ferrariae CF5-4</name>
    <dbReference type="NCBI Taxonomy" id="948458"/>
    <lineage>
        <taxon>Bacteria</taxon>
        <taxon>Bacillati</taxon>
        <taxon>Actinomycetota</taxon>
        <taxon>Actinomycetes</taxon>
        <taxon>Micrococcales</taxon>
        <taxon>Cellulomonadaceae</taxon>
        <taxon>Actinotalea</taxon>
    </lineage>
</organism>
<evidence type="ECO:0000256" key="1">
    <source>
        <dbReference type="ARBA" id="ARBA00023015"/>
    </source>
</evidence>
<dbReference type="GO" id="GO:0045892">
    <property type="term" value="P:negative regulation of DNA-templated transcription"/>
    <property type="evidence" value="ECO:0007669"/>
    <property type="project" value="TreeGrafter"/>
</dbReference>
<dbReference type="Proteomes" id="UP000019753">
    <property type="component" value="Unassembled WGS sequence"/>
</dbReference>
<dbReference type="SMART" id="SM00866">
    <property type="entry name" value="UTRA"/>
    <property type="match status" value="1"/>
</dbReference>